<keyword evidence="1" id="KW-1133">Transmembrane helix</keyword>
<dbReference type="AlphaFoldDB" id="A0AAN6P2T3"/>
<sequence>MFFFSSFYLPFFCCFPVCLVACFAFSLSFSYPVFFFFALGFRKVFRSSRASYTVGADLWRLCFICTFMPTCPLQEVPEGYAETAESRERRRKEGTHETVSSMKNQPLFPRYLPRRTSLGAGEFGDAQVEAHSHEVRARTLLPRLLQAVKHRHHCSEYLRIPSAAVHA</sequence>
<gene>
    <name evidence="2" type="ORF">QBC32DRAFT_110314</name>
</gene>
<dbReference type="Proteomes" id="UP001303222">
    <property type="component" value="Unassembled WGS sequence"/>
</dbReference>
<proteinExistence type="predicted"/>
<evidence type="ECO:0000313" key="2">
    <source>
        <dbReference type="EMBL" id="KAK3956692.1"/>
    </source>
</evidence>
<dbReference type="EMBL" id="MU859064">
    <property type="protein sequence ID" value="KAK3956692.1"/>
    <property type="molecule type" value="Genomic_DNA"/>
</dbReference>
<accession>A0AAN6P2T3</accession>
<keyword evidence="1" id="KW-0812">Transmembrane</keyword>
<reference evidence="2" key="2">
    <citation type="submission" date="2023-06" db="EMBL/GenBank/DDBJ databases">
        <authorList>
            <consortium name="Lawrence Berkeley National Laboratory"/>
            <person name="Mondo S.J."/>
            <person name="Hensen N."/>
            <person name="Bonometti L."/>
            <person name="Westerberg I."/>
            <person name="Brannstrom I.O."/>
            <person name="Guillou S."/>
            <person name="Cros-Aarteil S."/>
            <person name="Calhoun S."/>
            <person name="Haridas S."/>
            <person name="Kuo A."/>
            <person name="Pangilinan J."/>
            <person name="Riley R."/>
            <person name="Labutti K."/>
            <person name="Andreopoulos B."/>
            <person name="Lipzen A."/>
            <person name="Chen C."/>
            <person name="Yanf M."/>
            <person name="Daum C."/>
            <person name="Ng V."/>
            <person name="Clum A."/>
            <person name="Steindorff A."/>
            <person name="Ohm R."/>
            <person name="Martin F."/>
            <person name="Silar P."/>
            <person name="Natvig D."/>
            <person name="Lalanne C."/>
            <person name="Gautier V."/>
            <person name="Ament-Velasquez S.L."/>
            <person name="Kruys A."/>
            <person name="Hutchinson M.I."/>
            <person name="Powell A.J."/>
            <person name="Barry K."/>
            <person name="Miller A.N."/>
            <person name="Grigoriev I.V."/>
            <person name="Debuchy R."/>
            <person name="Gladieux P."/>
            <person name="Thoren M.H."/>
            <person name="Johannesson H."/>
        </authorList>
    </citation>
    <scope>NUCLEOTIDE SEQUENCE</scope>
    <source>
        <strain evidence="2">CBS 626.80</strain>
    </source>
</reference>
<organism evidence="2 3">
    <name type="scientific">Pseudoneurospora amorphoporcata</name>
    <dbReference type="NCBI Taxonomy" id="241081"/>
    <lineage>
        <taxon>Eukaryota</taxon>
        <taxon>Fungi</taxon>
        <taxon>Dikarya</taxon>
        <taxon>Ascomycota</taxon>
        <taxon>Pezizomycotina</taxon>
        <taxon>Sordariomycetes</taxon>
        <taxon>Sordariomycetidae</taxon>
        <taxon>Sordariales</taxon>
        <taxon>Sordariaceae</taxon>
        <taxon>Pseudoneurospora</taxon>
    </lineage>
</organism>
<reference evidence="2" key="1">
    <citation type="journal article" date="2023" name="Mol. Phylogenet. Evol.">
        <title>Genome-scale phylogeny and comparative genomics of the fungal order Sordariales.</title>
        <authorList>
            <person name="Hensen N."/>
            <person name="Bonometti L."/>
            <person name="Westerberg I."/>
            <person name="Brannstrom I.O."/>
            <person name="Guillou S."/>
            <person name="Cros-Aarteil S."/>
            <person name="Calhoun S."/>
            <person name="Haridas S."/>
            <person name="Kuo A."/>
            <person name="Mondo S."/>
            <person name="Pangilinan J."/>
            <person name="Riley R."/>
            <person name="LaButti K."/>
            <person name="Andreopoulos B."/>
            <person name="Lipzen A."/>
            <person name="Chen C."/>
            <person name="Yan M."/>
            <person name="Daum C."/>
            <person name="Ng V."/>
            <person name="Clum A."/>
            <person name="Steindorff A."/>
            <person name="Ohm R.A."/>
            <person name="Martin F."/>
            <person name="Silar P."/>
            <person name="Natvig D.O."/>
            <person name="Lalanne C."/>
            <person name="Gautier V."/>
            <person name="Ament-Velasquez S.L."/>
            <person name="Kruys A."/>
            <person name="Hutchinson M.I."/>
            <person name="Powell A.J."/>
            <person name="Barry K."/>
            <person name="Miller A.N."/>
            <person name="Grigoriev I.V."/>
            <person name="Debuchy R."/>
            <person name="Gladieux P."/>
            <person name="Hiltunen Thoren M."/>
            <person name="Johannesson H."/>
        </authorList>
    </citation>
    <scope>NUCLEOTIDE SEQUENCE</scope>
    <source>
        <strain evidence="2">CBS 626.80</strain>
    </source>
</reference>
<protein>
    <submittedName>
        <fullName evidence="2">Uncharacterized protein</fullName>
    </submittedName>
</protein>
<keyword evidence="1" id="KW-0472">Membrane</keyword>
<feature type="transmembrane region" description="Helical" evidence="1">
    <location>
        <begin position="6"/>
        <end position="39"/>
    </location>
</feature>
<evidence type="ECO:0000313" key="3">
    <source>
        <dbReference type="Proteomes" id="UP001303222"/>
    </source>
</evidence>
<name>A0AAN6P2T3_9PEZI</name>
<comment type="caution">
    <text evidence="2">The sequence shown here is derived from an EMBL/GenBank/DDBJ whole genome shotgun (WGS) entry which is preliminary data.</text>
</comment>
<keyword evidence="3" id="KW-1185">Reference proteome</keyword>
<evidence type="ECO:0000256" key="1">
    <source>
        <dbReference type="SAM" id="Phobius"/>
    </source>
</evidence>